<keyword evidence="2" id="KW-1133">Transmembrane helix</keyword>
<sequence>MVDRQDSNQILKPPTPPTTMEEDRDYENCGLLIENYSTDEKLGMMTENRKLCQLKEESRNQPIQSAPQNCVAIKQQPKQSELVVGPPPMYFLQENRTTAANLRQQRLRLERIRAARMSIKDLRESVMNTKEKVILFLSVVIITFTVVLVTFVLSTPI</sequence>
<proteinExistence type="predicted"/>
<dbReference type="EMBL" id="CAJFCJ010000013">
    <property type="protein sequence ID" value="CAD5120740.1"/>
    <property type="molecule type" value="Genomic_DNA"/>
</dbReference>
<accession>A0A7I8VWY3</accession>
<keyword evidence="2" id="KW-0472">Membrane</keyword>
<dbReference type="Proteomes" id="UP000549394">
    <property type="component" value="Unassembled WGS sequence"/>
</dbReference>
<evidence type="ECO:0000313" key="4">
    <source>
        <dbReference type="Proteomes" id="UP000549394"/>
    </source>
</evidence>
<protein>
    <submittedName>
        <fullName evidence="3">DgyrCDS9299</fullName>
    </submittedName>
</protein>
<reference evidence="3 4" key="1">
    <citation type="submission" date="2020-08" db="EMBL/GenBank/DDBJ databases">
        <authorList>
            <person name="Hejnol A."/>
        </authorList>
    </citation>
    <scope>NUCLEOTIDE SEQUENCE [LARGE SCALE GENOMIC DNA]</scope>
</reference>
<gene>
    <name evidence="3" type="ORF">DGYR_LOCUS8789</name>
</gene>
<keyword evidence="4" id="KW-1185">Reference proteome</keyword>
<feature type="transmembrane region" description="Helical" evidence="2">
    <location>
        <begin position="133"/>
        <end position="153"/>
    </location>
</feature>
<feature type="region of interest" description="Disordered" evidence="1">
    <location>
        <begin position="1"/>
        <end position="24"/>
    </location>
</feature>
<name>A0A7I8VWY3_9ANNE</name>
<evidence type="ECO:0000256" key="1">
    <source>
        <dbReference type="SAM" id="MobiDB-lite"/>
    </source>
</evidence>
<evidence type="ECO:0000256" key="2">
    <source>
        <dbReference type="SAM" id="Phobius"/>
    </source>
</evidence>
<organism evidence="3 4">
    <name type="scientific">Dimorphilus gyrociliatus</name>
    <dbReference type="NCBI Taxonomy" id="2664684"/>
    <lineage>
        <taxon>Eukaryota</taxon>
        <taxon>Metazoa</taxon>
        <taxon>Spiralia</taxon>
        <taxon>Lophotrochozoa</taxon>
        <taxon>Annelida</taxon>
        <taxon>Polychaeta</taxon>
        <taxon>Polychaeta incertae sedis</taxon>
        <taxon>Dinophilidae</taxon>
        <taxon>Dimorphilus</taxon>
    </lineage>
</organism>
<evidence type="ECO:0000313" key="3">
    <source>
        <dbReference type="EMBL" id="CAD5120740.1"/>
    </source>
</evidence>
<dbReference type="AlphaFoldDB" id="A0A7I8VWY3"/>
<keyword evidence="2" id="KW-0812">Transmembrane</keyword>
<comment type="caution">
    <text evidence="3">The sequence shown here is derived from an EMBL/GenBank/DDBJ whole genome shotgun (WGS) entry which is preliminary data.</text>
</comment>